<dbReference type="AlphaFoldDB" id="A0A6L5XDE4"/>
<evidence type="ECO:0000313" key="4">
    <source>
        <dbReference type="Proteomes" id="UP000483362"/>
    </source>
</evidence>
<dbReference type="GO" id="GO:0000272">
    <property type="term" value="P:polysaccharide catabolic process"/>
    <property type="evidence" value="ECO:0007669"/>
    <property type="project" value="InterPro"/>
</dbReference>
<dbReference type="GO" id="GO:0004553">
    <property type="term" value="F:hydrolase activity, hydrolyzing O-glycosyl compounds"/>
    <property type="evidence" value="ECO:0007669"/>
    <property type="project" value="InterPro"/>
</dbReference>
<feature type="domain" description="Dockerin" evidence="2">
    <location>
        <begin position="773"/>
        <end position="831"/>
    </location>
</feature>
<name>A0A6L5XDE4_9BACT</name>
<dbReference type="Pfam" id="PF05547">
    <property type="entry name" value="Peptidase_M6"/>
    <property type="match status" value="1"/>
</dbReference>
<dbReference type="SUPFAM" id="SSF49265">
    <property type="entry name" value="Fibronectin type III"/>
    <property type="match status" value="1"/>
</dbReference>
<dbReference type="PROSITE" id="PS00018">
    <property type="entry name" value="EF_HAND_1"/>
    <property type="match status" value="1"/>
</dbReference>
<keyword evidence="3" id="KW-0645">Protease</keyword>
<dbReference type="RefSeq" id="WP_154327766.1">
    <property type="nucleotide sequence ID" value="NZ_CP045696.1"/>
</dbReference>
<keyword evidence="1" id="KW-0732">Signal</keyword>
<protein>
    <submittedName>
        <fullName evidence="3">M6 family metalloprotease domain-containing protein</fullName>
    </submittedName>
</protein>
<dbReference type="CDD" id="cd00063">
    <property type="entry name" value="FN3"/>
    <property type="match status" value="1"/>
</dbReference>
<comment type="caution">
    <text evidence="3">The sequence shown here is derived from an EMBL/GenBank/DDBJ whole genome shotgun (WGS) entry which is preliminary data.</text>
</comment>
<keyword evidence="4" id="KW-1185">Reference proteome</keyword>
<dbReference type="GO" id="GO:0006508">
    <property type="term" value="P:proteolysis"/>
    <property type="evidence" value="ECO:0007669"/>
    <property type="project" value="UniProtKB-KW"/>
</dbReference>
<feature type="chain" id="PRO_5027013160" evidence="1">
    <location>
        <begin position="21"/>
        <end position="831"/>
    </location>
</feature>
<dbReference type="InterPro" id="IPR036116">
    <property type="entry name" value="FN3_sf"/>
</dbReference>
<dbReference type="Gene3D" id="1.10.1330.10">
    <property type="entry name" value="Dockerin domain"/>
    <property type="match status" value="1"/>
</dbReference>
<dbReference type="InterPro" id="IPR008757">
    <property type="entry name" value="Peptidase_M6-like_domain"/>
</dbReference>
<dbReference type="Gene3D" id="2.60.40.10">
    <property type="entry name" value="Immunoglobulins"/>
    <property type="match status" value="1"/>
</dbReference>
<dbReference type="CDD" id="cd14256">
    <property type="entry name" value="Dockerin_I"/>
    <property type="match status" value="1"/>
</dbReference>
<evidence type="ECO:0000256" key="1">
    <source>
        <dbReference type="SAM" id="SignalP"/>
    </source>
</evidence>
<dbReference type="PROSITE" id="PS51766">
    <property type="entry name" value="DOCKERIN"/>
    <property type="match status" value="1"/>
</dbReference>
<dbReference type="Proteomes" id="UP000483362">
    <property type="component" value="Unassembled WGS sequence"/>
</dbReference>
<keyword evidence="3" id="KW-0482">Metalloprotease</keyword>
<dbReference type="GO" id="GO:0008237">
    <property type="term" value="F:metallopeptidase activity"/>
    <property type="evidence" value="ECO:0007669"/>
    <property type="project" value="UniProtKB-KW"/>
</dbReference>
<proteinExistence type="predicted"/>
<keyword evidence="3" id="KW-0378">Hydrolase</keyword>
<feature type="signal peptide" evidence="1">
    <location>
        <begin position="1"/>
        <end position="20"/>
    </location>
</feature>
<dbReference type="PANTHER" id="PTHR41775">
    <property type="entry name" value="SECRETED PROTEIN-RELATED"/>
    <property type="match status" value="1"/>
</dbReference>
<dbReference type="PANTHER" id="PTHR41775:SF1">
    <property type="entry name" value="PEPTIDASE M6-LIKE DOMAIN-CONTAINING PROTEIN"/>
    <property type="match status" value="1"/>
</dbReference>
<sequence length="831" mass="89866">MKKILLATGALLWACSTALAVPAMRQRVEVTQPDGSQLTLGVAGDEFGHVIVTRDGLAVAKDSSGSYCYLTADGPTTVMAHDPELRSAIEKSFLAREARQLKLGTLMNEPARRLIKAVNAQRLHSQVPHSGSPRIPILLVQYKDKAMSHTKDDFVAQYTQGAASVNQYFQDQSNGKYNPRFDVFGIYTLDNTRETYGKDSGTAAKDAGVARMVAEACEKAQAEGKINWTDYDNNGDGDCDVVIVVYAGVGEAQAALTVPNSIWPCQWNLTEAAHYGDGPGALTYAGTKVDKFAVFNEVNGSDDSGTKMDGIGTFCHEFSHCLGLPDFYETTYMFGYVGMDCWSLLDYGCYNNGGYTPIGYNAYEKNYMGWLDLATPVGNTRYVLPRFNQGSDSTDVAVKITSELNSNEYYILENRAKQGWDSYIPDEGVLITHVSYVPSRWDKNTVNNEKVQLMTFVPADAVASHATVSTDLYGKSNHSFTDGSAPKADLYLAADGTIDGNAGMLGKPVTDINLNADGTASFWYIKKVEKHDRPVLTTPTQLTASSFTAHWQPVDSTQAHYTLWLYDSKQAPSSWKIITENLADGATTWTESNKGTYKDKGYLRLGTSQQCGSISSPEIDLTACNGVTTVAVAARAYGYDKGVAMKVSWLDESGNAIDTHAETLASNDSVYIFKLTGQGTTSNVLKIENTEAKKRVQLKHVDIYAGDVAASLMAGLPVAVPDSTQLSVGNIADTCYTVQGLDSNRTYACQVQAVYPDGSLSPWSQQLMVNLQGTGLRGDLNGDGQVNVTDVSVIINAILGNGQLDLEAGDLNGDGSLNVTDVTALIHIILQ</sequence>
<dbReference type="InterPro" id="IPR018247">
    <property type="entry name" value="EF_Hand_1_Ca_BS"/>
</dbReference>
<evidence type="ECO:0000259" key="2">
    <source>
        <dbReference type="PROSITE" id="PS51766"/>
    </source>
</evidence>
<dbReference type="InterPro" id="IPR013783">
    <property type="entry name" value="Ig-like_fold"/>
</dbReference>
<dbReference type="Pfam" id="PF00404">
    <property type="entry name" value="Dockerin_1"/>
    <property type="match status" value="1"/>
</dbReference>
<dbReference type="InterPro" id="IPR003961">
    <property type="entry name" value="FN3_dom"/>
</dbReference>
<dbReference type="NCBIfam" id="TIGR03296">
    <property type="entry name" value="M6dom_TIGR03296"/>
    <property type="match status" value="1"/>
</dbReference>
<dbReference type="InterPro" id="IPR036439">
    <property type="entry name" value="Dockerin_dom_sf"/>
</dbReference>
<reference evidence="3 4" key="1">
    <citation type="submission" date="2019-08" db="EMBL/GenBank/DDBJ databases">
        <title>In-depth cultivation of the pig gut microbiome towards novel bacterial diversity and tailored functional studies.</title>
        <authorList>
            <person name="Wylensek D."/>
            <person name="Hitch T.C.A."/>
            <person name="Clavel T."/>
        </authorList>
    </citation>
    <scope>NUCLEOTIDE SEQUENCE [LARGE SCALE GENOMIC DNA]</scope>
    <source>
        <strain evidence="3 4">Oil-RF-744-WCA-WT-10</strain>
    </source>
</reference>
<gene>
    <name evidence="3" type="ORF">FYJ29_07960</name>
</gene>
<dbReference type="InterPro" id="IPR016134">
    <property type="entry name" value="Dockerin_dom"/>
</dbReference>
<dbReference type="EMBL" id="VULT01000011">
    <property type="protein sequence ID" value="MSS17687.1"/>
    <property type="molecule type" value="Genomic_DNA"/>
</dbReference>
<evidence type="ECO:0000313" key="3">
    <source>
        <dbReference type="EMBL" id="MSS17687.1"/>
    </source>
</evidence>
<accession>A0A6L5XDE4</accession>
<dbReference type="InterPro" id="IPR002105">
    <property type="entry name" value="Dockerin_1_rpt"/>
</dbReference>
<dbReference type="SUPFAM" id="SSF63446">
    <property type="entry name" value="Type I dockerin domain"/>
    <property type="match status" value="1"/>
</dbReference>
<organism evidence="3 4">
    <name type="scientific">Sodaliphilus pleomorphus</name>
    <dbReference type="NCBI Taxonomy" id="2606626"/>
    <lineage>
        <taxon>Bacteria</taxon>
        <taxon>Pseudomonadati</taxon>
        <taxon>Bacteroidota</taxon>
        <taxon>Bacteroidia</taxon>
        <taxon>Bacteroidales</taxon>
        <taxon>Muribaculaceae</taxon>
        <taxon>Sodaliphilus</taxon>
    </lineage>
</organism>
<dbReference type="SUPFAM" id="SSF55486">
    <property type="entry name" value="Metalloproteases ('zincins'), catalytic domain"/>
    <property type="match status" value="1"/>
</dbReference>